<sequence length="181" mass="20231">MDRRQTKTDPQSSPEHSGELKKTFPLHATFMTSLDVTSCRPEPQICFTSRFSVLSTAVLRHFNYLLRAILFNSWSASLPKVCSVFPLLCHLCCSRSSSGYEVKPLSRYVQLPFHLVILPSSGSQRNQWERTSGSRDDSTRLINKAALLSSPIRPSSDNVVKPLSTYGQLPFRLVILPSSGS</sequence>
<evidence type="ECO:0000313" key="1">
    <source>
        <dbReference type="EMBL" id="KAH3845655.1"/>
    </source>
</evidence>
<reference evidence="1" key="2">
    <citation type="submission" date="2020-11" db="EMBL/GenBank/DDBJ databases">
        <authorList>
            <person name="McCartney M.A."/>
            <person name="Auch B."/>
            <person name="Kono T."/>
            <person name="Mallez S."/>
            <person name="Becker A."/>
            <person name="Gohl D.M."/>
            <person name="Silverstein K.A.T."/>
            <person name="Koren S."/>
            <person name="Bechman K.B."/>
            <person name="Herman A."/>
            <person name="Abrahante J.E."/>
            <person name="Garbe J."/>
        </authorList>
    </citation>
    <scope>NUCLEOTIDE SEQUENCE</scope>
    <source>
        <strain evidence="1">Duluth1</strain>
        <tissue evidence="1">Whole animal</tissue>
    </source>
</reference>
<organism evidence="1 2">
    <name type="scientific">Dreissena polymorpha</name>
    <name type="common">Zebra mussel</name>
    <name type="synonym">Mytilus polymorpha</name>
    <dbReference type="NCBI Taxonomy" id="45954"/>
    <lineage>
        <taxon>Eukaryota</taxon>
        <taxon>Metazoa</taxon>
        <taxon>Spiralia</taxon>
        <taxon>Lophotrochozoa</taxon>
        <taxon>Mollusca</taxon>
        <taxon>Bivalvia</taxon>
        <taxon>Autobranchia</taxon>
        <taxon>Heteroconchia</taxon>
        <taxon>Euheterodonta</taxon>
        <taxon>Imparidentia</taxon>
        <taxon>Neoheterodontei</taxon>
        <taxon>Myida</taxon>
        <taxon>Dreissenoidea</taxon>
        <taxon>Dreissenidae</taxon>
        <taxon>Dreissena</taxon>
    </lineage>
</organism>
<reference evidence="1" key="1">
    <citation type="journal article" date="2019" name="bioRxiv">
        <title>The Genome of the Zebra Mussel, Dreissena polymorpha: A Resource for Invasive Species Research.</title>
        <authorList>
            <person name="McCartney M.A."/>
            <person name="Auch B."/>
            <person name="Kono T."/>
            <person name="Mallez S."/>
            <person name="Zhang Y."/>
            <person name="Obille A."/>
            <person name="Becker A."/>
            <person name="Abrahante J.E."/>
            <person name="Garbe J."/>
            <person name="Badalamenti J.P."/>
            <person name="Herman A."/>
            <person name="Mangelson H."/>
            <person name="Liachko I."/>
            <person name="Sullivan S."/>
            <person name="Sone E.D."/>
            <person name="Koren S."/>
            <person name="Silverstein K.A.T."/>
            <person name="Beckman K.B."/>
            <person name="Gohl D.M."/>
        </authorList>
    </citation>
    <scope>NUCLEOTIDE SEQUENCE</scope>
    <source>
        <strain evidence="1">Duluth1</strain>
        <tissue evidence="1">Whole animal</tissue>
    </source>
</reference>
<dbReference type="AlphaFoldDB" id="A0A9D4QXE8"/>
<evidence type="ECO:0000313" key="2">
    <source>
        <dbReference type="Proteomes" id="UP000828390"/>
    </source>
</evidence>
<name>A0A9D4QXE8_DREPO</name>
<dbReference type="Proteomes" id="UP000828390">
    <property type="component" value="Unassembled WGS sequence"/>
</dbReference>
<dbReference type="EMBL" id="JAIWYP010000003">
    <property type="protein sequence ID" value="KAH3845655.1"/>
    <property type="molecule type" value="Genomic_DNA"/>
</dbReference>
<protein>
    <submittedName>
        <fullName evidence="1">Uncharacterized protein</fullName>
    </submittedName>
</protein>
<proteinExistence type="predicted"/>
<comment type="caution">
    <text evidence="1">The sequence shown here is derived from an EMBL/GenBank/DDBJ whole genome shotgun (WGS) entry which is preliminary data.</text>
</comment>
<gene>
    <name evidence="1" type="ORF">DPMN_087937</name>
</gene>
<accession>A0A9D4QXE8</accession>
<keyword evidence="2" id="KW-1185">Reference proteome</keyword>